<organism evidence="1 2">
    <name type="scientific">Solidesulfovibrio aerotolerans</name>
    <dbReference type="NCBI Taxonomy" id="295255"/>
    <lineage>
        <taxon>Bacteria</taxon>
        <taxon>Pseudomonadati</taxon>
        <taxon>Thermodesulfobacteriota</taxon>
        <taxon>Desulfovibrionia</taxon>
        <taxon>Desulfovibrionales</taxon>
        <taxon>Desulfovibrionaceae</taxon>
        <taxon>Solidesulfovibrio</taxon>
    </lineage>
</organism>
<accession>A0A7C9MR08</accession>
<name>A0A7C9MR08_9BACT</name>
<dbReference type="EMBL" id="WVUD01000054">
    <property type="protein sequence ID" value="MYL85072.1"/>
    <property type="molecule type" value="Genomic_DNA"/>
</dbReference>
<dbReference type="RefSeq" id="WP_160963702.1">
    <property type="nucleotide sequence ID" value="NZ_WVUD01000054.1"/>
</dbReference>
<gene>
    <name evidence="1" type="ORF">GTA51_18330</name>
</gene>
<comment type="caution">
    <text evidence="1">The sequence shown here is derived from an EMBL/GenBank/DDBJ whole genome shotgun (WGS) entry which is preliminary data.</text>
</comment>
<proteinExistence type="predicted"/>
<dbReference type="AlphaFoldDB" id="A0A7C9MR08"/>
<keyword evidence="2" id="KW-1185">Reference proteome</keyword>
<protein>
    <submittedName>
        <fullName evidence="1">Uncharacterized protein</fullName>
    </submittedName>
</protein>
<evidence type="ECO:0000313" key="1">
    <source>
        <dbReference type="EMBL" id="MYL85072.1"/>
    </source>
</evidence>
<sequence length="129" mass="15270">MNAKTFCGCTQIAKQWALVKIRSIVGEDKVYFSVYKQAYFFKKQLKYFTVWDTEVFVKRFQKNHIAIRLFASVKRCSPLADIKASNVKISWDLNGTRVGDAKKIRDFITQNDFCFINDRLERRLFETTY</sequence>
<dbReference type="Proteomes" id="UP000482487">
    <property type="component" value="Unassembled WGS sequence"/>
</dbReference>
<evidence type="ECO:0000313" key="2">
    <source>
        <dbReference type="Proteomes" id="UP000482487"/>
    </source>
</evidence>
<reference evidence="1 2" key="1">
    <citation type="submission" date="2020-01" db="EMBL/GenBank/DDBJ databases">
        <title>Genome sequence of Desulfovibrio aerotolerans DSM 16695(T).</title>
        <authorList>
            <person name="Karnachuk O."/>
            <person name="Avakyan M."/>
            <person name="Mardanov A."/>
            <person name="Kadnikov V."/>
            <person name="Ravin N."/>
        </authorList>
    </citation>
    <scope>NUCLEOTIDE SEQUENCE [LARGE SCALE GENOMIC DNA]</scope>
    <source>
        <strain evidence="1 2">DSM 16695</strain>
    </source>
</reference>